<dbReference type="AlphaFoldDB" id="A0A6F8ZCV3"/>
<name>A0A6F8ZCV3_9FIRM</name>
<reference evidence="1 2" key="1">
    <citation type="submission" date="2020-02" db="EMBL/GenBank/DDBJ databases">
        <authorList>
            <person name="Hogendoorn C."/>
        </authorList>
    </citation>
    <scope>NUCLEOTIDE SEQUENCE [LARGE SCALE GENOMIC DNA]</scope>
    <source>
        <strain evidence="1">R501</strain>
    </source>
</reference>
<dbReference type="KEGG" id="hfv:R50_0069"/>
<organism evidence="1 2">
    <name type="scientific">Candidatus Hydrogenisulfobacillus filiaventi</name>
    <dbReference type="NCBI Taxonomy" id="2707344"/>
    <lineage>
        <taxon>Bacteria</taxon>
        <taxon>Bacillati</taxon>
        <taxon>Bacillota</taxon>
        <taxon>Clostridia</taxon>
        <taxon>Eubacteriales</taxon>
        <taxon>Clostridiales Family XVII. Incertae Sedis</taxon>
        <taxon>Candidatus Hydrogenisulfobacillus</taxon>
    </lineage>
</organism>
<proteinExistence type="predicted"/>
<gene>
    <name evidence="1" type="ORF">R50_0069</name>
</gene>
<dbReference type="EMBL" id="LR778114">
    <property type="protein sequence ID" value="CAB1127575.1"/>
    <property type="molecule type" value="Genomic_DNA"/>
</dbReference>
<evidence type="ECO:0000313" key="1">
    <source>
        <dbReference type="EMBL" id="CAB1127575.1"/>
    </source>
</evidence>
<accession>A0A6F8ZCV3</accession>
<protein>
    <submittedName>
        <fullName evidence="1">Uncharacterized protein</fullName>
    </submittedName>
</protein>
<dbReference type="Proteomes" id="UP000503399">
    <property type="component" value="Chromosome"/>
</dbReference>
<evidence type="ECO:0000313" key="2">
    <source>
        <dbReference type="Proteomes" id="UP000503399"/>
    </source>
</evidence>
<keyword evidence="2" id="KW-1185">Reference proteome</keyword>
<sequence length="682" mass="75302">MLLEGMVRLGRALEQGDLPAEELLVQLGDGLVAAAAHYGRAWLVEARPAGPGRWHTAVLPSAEWAIEDPDGRHWHPIRQQVAAAPVVLAVGGNRQQAQGRYAVPAYPIWPPQQEEMAARPDAVMGFLRPRLERTYGWDPAGFAGLEEAIAGGLSQAMTGVEAVKGLVVLLVEGLSPAYVLTQPGAIPPEDRVRLAPSRLEPGRTWTADLEAVLQQFWWAKWGEGQEYGFREDGECSLCGRRGPVVSFYAKAWPWFSLRWEAPLPQELPHNRLDEGVGLCEACYRDLTLGGNAFQALKRPMPPRLSAEVFDAAPVHDRRSRRNRAPQILGVAYVLPLLDNTWGDPERGAEVARALQRLGEREGKGAGRHLSDILGLEDAFLPEDLADDAFRLYLVYFSEQQADAQFHALMEDVLPSVVGRLQDEVLPTVQALAETLQVRSGPPSLLWLLAKAYGPRYLWQSLERALRAGDLEAGAMVARAAQELAAAARLLTVDGHAGPLRQRAREYQLTRQFLHAYRAAFGAGQAGEDGLTMIRNWQALQALADGDPGQEPATDPEELGFVAGHLVARFGRQYFARTGKDYLKTRVLPFGSSLTPTLVHDRAMGRIQEVAEKLDIHLVRVLVHQTGKWLNEYRRMQDDVIRRKEAFLAGFWSGYALYDLAPSATKESGSQAVPPDDVEQEEA</sequence>